<name>A0A0C9WAR4_9AGAM</name>
<sequence>MSALIILVFVLIGWLNCACHAGVALPLCFRGFLNLKQRPPSGSSTCWKFVLVGVVCEPHSDAMMGSYLMRMFGYA</sequence>
<gene>
    <name evidence="2" type="ORF">HYDPIDRAFT_110995</name>
</gene>
<feature type="chain" id="PRO_5002215870" description="Secreted protein" evidence="1">
    <location>
        <begin position="22"/>
        <end position="75"/>
    </location>
</feature>
<evidence type="ECO:0000256" key="1">
    <source>
        <dbReference type="SAM" id="SignalP"/>
    </source>
</evidence>
<evidence type="ECO:0000313" key="3">
    <source>
        <dbReference type="Proteomes" id="UP000053820"/>
    </source>
</evidence>
<organism evidence="2 3">
    <name type="scientific">Hydnomerulius pinastri MD-312</name>
    <dbReference type="NCBI Taxonomy" id="994086"/>
    <lineage>
        <taxon>Eukaryota</taxon>
        <taxon>Fungi</taxon>
        <taxon>Dikarya</taxon>
        <taxon>Basidiomycota</taxon>
        <taxon>Agaricomycotina</taxon>
        <taxon>Agaricomycetes</taxon>
        <taxon>Agaricomycetidae</taxon>
        <taxon>Boletales</taxon>
        <taxon>Boletales incertae sedis</taxon>
        <taxon>Leucogyrophana</taxon>
    </lineage>
</organism>
<keyword evidence="3" id="KW-1185">Reference proteome</keyword>
<accession>A0A0C9WAR4</accession>
<reference evidence="2 3" key="1">
    <citation type="submission" date="2014-04" db="EMBL/GenBank/DDBJ databases">
        <title>Evolutionary Origins and Diversification of the Mycorrhizal Mutualists.</title>
        <authorList>
            <consortium name="DOE Joint Genome Institute"/>
            <consortium name="Mycorrhizal Genomics Consortium"/>
            <person name="Kohler A."/>
            <person name="Kuo A."/>
            <person name="Nagy L.G."/>
            <person name="Floudas D."/>
            <person name="Copeland A."/>
            <person name="Barry K.W."/>
            <person name="Cichocki N."/>
            <person name="Veneault-Fourrey C."/>
            <person name="LaButti K."/>
            <person name="Lindquist E.A."/>
            <person name="Lipzen A."/>
            <person name="Lundell T."/>
            <person name="Morin E."/>
            <person name="Murat C."/>
            <person name="Riley R."/>
            <person name="Ohm R."/>
            <person name="Sun H."/>
            <person name="Tunlid A."/>
            <person name="Henrissat B."/>
            <person name="Grigoriev I.V."/>
            <person name="Hibbett D.S."/>
            <person name="Martin F."/>
        </authorList>
    </citation>
    <scope>NUCLEOTIDE SEQUENCE [LARGE SCALE GENOMIC DNA]</scope>
    <source>
        <strain evidence="2 3">MD-312</strain>
    </source>
</reference>
<feature type="signal peptide" evidence="1">
    <location>
        <begin position="1"/>
        <end position="21"/>
    </location>
</feature>
<proteinExistence type="predicted"/>
<protein>
    <recommendedName>
        <fullName evidence="4">Secreted protein</fullName>
    </recommendedName>
</protein>
<keyword evidence="1" id="KW-0732">Signal</keyword>
<dbReference type="HOGENOM" id="CLU_2671371_0_0_1"/>
<dbReference type="AlphaFoldDB" id="A0A0C9WAR4"/>
<dbReference type="EMBL" id="KN839844">
    <property type="protein sequence ID" value="KIJ65093.1"/>
    <property type="molecule type" value="Genomic_DNA"/>
</dbReference>
<evidence type="ECO:0008006" key="4">
    <source>
        <dbReference type="Google" id="ProtNLM"/>
    </source>
</evidence>
<evidence type="ECO:0000313" key="2">
    <source>
        <dbReference type="EMBL" id="KIJ65093.1"/>
    </source>
</evidence>
<dbReference type="Proteomes" id="UP000053820">
    <property type="component" value="Unassembled WGS sequence"/>
</dbReference>